<dbReference type="Gene3D" id="3.40.190.10">
    <property type="entry name" value="Periplasmic binding protein-like II"/>
    <property type="match status" value="4"/>
</dbReference>
<keyword evidence="1 2" id="KW-0732">Signal</keyword>
<evidence type="ECO:0000256" key="1">
    <source>
        <dbReference type="ARBA" id="ARBA00022729"/>
    </source>
</evidence>
<proteinExistence type="predicted"/>
<evidence type="ECO:0000259" key="3">
    <source>
        <dbReference type="SMART" id="SM00062"/>
    </source>
</evidence>
<gene>
    <name evidence="4" type="ORF">PRECH8_17980</name>
</gene>
<dbReference type="PROSITE" id="PS51257">
    <property type="entry name" value="PROKAR_LIPOPROTEIN"/>
    <property type="match status" value="1"/>
</dbReference>
<dbReference type="Pfam" id="PF00497">
    <property type="entry name" value="SBP_bac_3"/>
    <property type="match status" value="2"/>
</dbReference>
<dbReference type="PANTHER" id="PTHR35936">
    <property type="entry name" value="MEMBRANE-BOUND LYTIC MUREIN TRANSGLYCOSYLASE F"/>
    <property type="match status" value="1"/>
</dbReference>
<reference evidence="4" key="2">
    <citation type="journal article" date="2021" name="Data Brief">
        <title>Draft genome sequence data of the facultative, thermophilic, xylanolytic bacterium Paenibacillus sp. strain DA-C8.</title>
        <authorList>
            <person name="Chhe C."/>
            <person name="Uke A."/>
            <person name="Baramee S."/>
            <person name="Ungkulpasvich U."/>
            <person name="Tachaapaikoon C."/>
            <person name="Pason P."/>
            <person name="Waeonukul R."/>
            <person name="Ratanakhanokchai K."/>
            <person name="Kosugi A."/>
        </authorList>
    </citation>
    <scope>NUCLEOTIDE SEQUENCE</scope>
    <source>
        <strain evidence="4">DA-C8</strain>
    </source>
</reference>
<evidence type="ECO:0000313" key="5">
    <source>
        <dbReference type="Proteomes" id="UP000654993"/>
    </source>
</evidence>
<dbReference type="EMBL" id="BMAQ01000019">
    <property type="protein sequence ID" value="GFR38502.1"/>
    <property type="molecule type" value="Genomic_DNA"/>
</dbReference>
<feature type="domain" description="Solute-binding protein family 3/N-terminal" evidence="3">
    <location>
        <begin position="101"/>
        <end position="286"/>
    </location>
</feature>
<dbReference type="SMART" id="SM00062">
    <property type="entry name" value="PBPb"/>
    <property type="match status" value="1"/>
</dbReference>
<protein>
    <recommendedName>
        <fullName evidence="3">Solute-binding protein family 3/N-terminal domain-containing protein</fullName>
    </recommendedName>
</protein>
<evidence type="ECO:0000256" key="2">
    <source>
        <dbReference type="SAM" id="SignalP"/>
    </source>
</evidence>
<feature type="chain" id="PRO_5038755934" description="Solute-binding protein family 3/N-terminal domain-containing protein" evidence="2">
    <location>
        <begin position="19"/>
        <end position="286"/>
    </location>
</feature>
<sequence length="286" mass="30767">MKKLAWGVLAVIMAVVLAGCGAGNNTNGTAATGVKVIEIPMTQEEYAFGVDKNQPELLEAVNEFIAQIQADGTLDEILNNYFGDGEPQAVESAELDNSKDQLVVATNAAFEPFEYTKGDKYYGVDMEIAAKLAEYLGKELVISNMDFDAVVLAVGQGKADIGMAGLTVKEDRKQYVNFTNKYYDAAQTLIVKASDTRFDDAKTAEDVEAILAGLGSDTKIGFQTGTTAQFYVEGDEEWGFSGFDVQGVGYRSGSLAVQDMLNGNIDLVIIDEAPAKFIVEAINELN</sequence>
<dbReference type="Proteomes" id="UP000654993">
    <property type="component" value="Unassembled WGS sequence"/>
</dbReference>
<keyword evidence="5" id="KW-1185">Reference proteome</keyword>
<organism evidence="4 5">
    <name type="scientific">Insulibacter thermoxylanivorax</name>
    <dbReference type="NCBI Taxonomy" id="2749268"/>
    <lineage>
        <taxon>Bacteria</taxon>
        <taxon>Bacillati</taxon>
        <taxon>Bacillota</taxon>
        <taxon>Bacilli</taxon>
        <taxon>Bacillales</taxon>
        <taxon>Paenibacillaceae</taxon>
        <taxon>Insulibacter</taxon>
    </lineage>
</organism>
<accession>A0A916QHJ3</accession>
<feature type="signal peptide" evidence="2">
    <location>
        <begin position="1"/>
        <end position="18"/>
    </location>
</feature>
<name>A0A916QHJ3_9BACL</name>
<dbReference type="SUPFAM" id="SSF53850">
    <property type="entry name" value="Periplasmic binding protein-like II"/>
    <property type="match status" value="2"/>
</dbReference>
<dbReference type="PANTHER" id="PTHR35936:SF38">
    <property type="entry name" value="GLUTAMINE-BINDING PERIPLASMIC PROTEIN"/>
    <property type="match status" value="1"/>
</dbReference>
<dbReference type="AlphaFoldDB" id="A0A916QHJ3"/>
<dbReference type="InterPro" id="IPR001638">
    <property type="entry name" value="Solute-binding_3/MltF_N"/>
</dbReference>
<comment type="caution">
    <text evidence="4">The sequence shown here is derived from an EMBL/GenBank/DDBJ whole genome shotgun (WGS) entry which is preliminary data.</text>
</comment>
<dbReference type="RefSeq" id="WP_200966746.1">
    <property type="nucleotide sequence ID" value="NZ_BMAQ01000019.1"/>
</dbReference>
<reference evidence="4" key="1">
    <citation type="submission" date="2020-08" db="EMBL/GenBank/DDBJ databases">
        <authorList>
            <person name="Uke A."/>
            <person name="Chhe C."/>
            <person name="Baramee S."/>
            <person name="Kosugi A."/>
        </authorList>
    </citation>
    <scope>NUCLEOTIDE SEQUENCE</scope>
    <source>
        <strain evidence="4">DA-C8</strain>
    </source>
</reference>
<evidence type="ECO:0000313" key="4">
    <source>
        <dbReference type="EMBL" id="GFR38502.1"/>
    </source>
</evidence>